<reference evidence="17" key="2">
    <citation type="journal article" date="2007" name="PLoS Biol.">
        <title>Survey sequencing and comparative analysis of the elephant shark (Callorhinchus milii) genome.</title>
        <authorList>
            <person name="Venkatesh B."/>
            <person name="Kirkness E.F."/>
            <person name="Loh Y.H."/>
            <person name="Halpern A.L."/>
            <person name="Lee A.P."/>
            <person name="Johnson J."/>
            <person name="Dandona N."/>
            <person name="Viswanathan L.D."/>
            <person name="Tay A."/>
            <person name="Venter J.C."/>
            <person name="Strausberg R.L."/>
            <person name="Brenner S."/>
        </authorList>
    </citation>
    <scope>NUCLEOTIDE SEQUENCE [LARGE SCALE GENOMIC DNA]</scope>
</reference>
<dbReference type="EC" id="2.7.11.1" evidence="1"/>
<reference evidence="17" key="1">
    <citation type="journal article" date="2006" name="Science">
        <title>Ancient noncoding elements conserved in the human genome.</title>
        <authorList>
            <person name="Venkatesh B."/>
            <person name="Kirkness E.F."/>
            <person name="Loh Y.H."/>
            <person name="Halpern A.L."/>
            <person name="Lee A.P."/>
            <person name="Johnson J."/>
            <person name="Dandona N."/>
            <person name="Viswanathan L.D."/>
            <person name="Tay A."/>
            <person name="Venter J.C."/>
            <person name="Strausberg R.L."/>
            <person name="Brenner S."/>
        </authorList>
    </citation>
    <scope>NUCLEOTIDE SEQUENCE [LARGE SCALE GENOMIC DNA]</scope>
</reference>
<dbReference type="InterPro" id="IPR008271">
    <property type="entry name" value="Ser/Thr_kinase_AS"/>
</dbReference>
<dbReference type="InterPro" id="IPR050339">
    <property type="entry name" value="CC_SR_Kinase"/>
</dbReference>
<dbReference type="GeneTree" id="ENSGT00940000159427"/>
<evidence type="ECO:0000313" key="17">
    <source>
        <dbReference type="Proteomes" id="UP000314986"/>
    </source>
</evidence>
<sequence length="508" mass="56401">SETPRERESMGDSPLSRTPLPVPAYFRQADETFSLRRRGGAGLGRPPSSRLFPGRSRAWSQPRPLSVSARDAPSRSLSGGLYDESKSELYFEQCFLRLCRLGQGSFGEVFKVRSRVDGRLYAVKRSMELFRGEQDRWQKLEEARKHEGLAPHHNLVGFVSAWEERGRLYIQTELCEGSLQQRVEERGTLGEGEVWDVITDLLPALKHLHDRGVAHMDVKPANVFLSHAGVCKLGDFGLLLDTRERVRERATEGESERGSRGERAELSEAQEGDPRYMAPELLSGVYSRAADVFSLGMSILEICSNLELPRSGDGWQRLRQGYLPLEFVSGLSPSLLSILRLMLEPDPRRRASVDLLLSLPCVRRVRLYRRLRLLVREGLTQIIRVFQVLNPSPSPWLSRCVCVCVSVWLSRCVCVSLAQSLCVCVDACKSAWLSRCVCVRECQPGSVSLSLSAAPSLSPVGGVAHTDGWLPVCCPLPGCTPGLSLPLEPPRPSQPPGLGLRPGPSLLR</sequence>
<feature type="region of interest" description="Disordered" evidence="14">
    <location>
        <begin position="247"/>
        <end position="270"/>
    </location>
</feature>
<feature type="compositionally biased region" description="Low complexity" evidence="14">
    <location>
        <begin position="496"/>
        <end position="508"/>
    </location>
</feature>
<keyword evidence="5 13" id="KW-0547">Nucleotide-binding</keyword>
<evidence type="ECO:0000256" key="11">
    <source>
        <dbReference type="ARBA" id="ARBA00047899"/>
    </source>
</evidence>
<evidence type="ECO:0000256" key="1">
    <source>
        <dbReference type="ARBA" id="ARBA00012513"/>
    </source>
</evidence>
<accession>A0A4W3HTT2</accession>
<reference evidence="16" key="4">
    <citation type="submission" date="2025-08" db="UniProtKB">
        <authorList>
            <consortium name="Ensembl"/>
        </authorList>
    </citation>
    <scope>IDENTIFICATION</scope>
</reference>
<dbReference type="GO" id="GO:0110031">
    <property type="term" value="P:negative regulation of G2/MI transition of meiotic cell cycle"/>
    <property type="evidence" value="ECO:0007669"/>
    <property type="project" value="TreeGrafter"/>
</dbReference>
<feature type="region of interest" description="Disordered" evidence="14">
    <location>
        <begin position="36"/>
        <end position="78"/>
    </location>
</feature>
<evidence type="ECO:0000256" key="14">
    <source>
        <dbReference type="SAM" id="MobiDB-lite"/>
    </source>
</evidence>
<dbReference type="InterPro" id="IPR017441">
    <property type="entry name" value="Protein_kinase_ATP_BS"/>
</dbReference>
<dbReference type="Proteomes" id="UP000314986">
    <property type="component" value="Unassembled WGS sequence"/>
</dbReference>
<protein>
    <recommendedName>
        <fullName evidence="1">non-specific serine/threonine protein kinase</fullName>
        <ecNumber evidence="1">2.7.11.1</ecNumber>
    </recommendedName>
</protein>
<dbReference type="OMA" id="PCTPPKD"/>
<proteinExistence type="inferred from homology"/>
<evidence type="ECO:0000256" key="12">
    <source>
        <dbReference type="ARBA" id="ARBA00048679"/>
    </source>
</evidence>
<feature type="compositionally biased region" description="Basic and acidic residues" evidence="14">
    <location>
        <begin position="247"/>
        <end position="266"/>
    </location>
</feature>
<dbReference type="InterPro" id="IPR000719">
    <property type="entry name" value="Prot_kinase_dom"/>
</dbReference>
<keyword evidence="8" id="KW-0460">Magnesium</keyword>
<feature type="region of interest" description="Disordered" evidence="14">
    <location>
        <begin position="487"/>
        <end position="508"/>
    </location>
</feature>
<feature type="binding site" evidence="13">
    <location>
        <position position="124"/>
    </location>
    <ligand>
        <name>ATP</name>
        <dbReference type="ChEBI" id="CHEBI:30616"/>
    </ligand>
</feature>
<dbReference type="AlphaFoldDB" id="A0A4W3HTT2"/>
<dbReference type="PROSITE" id="PS50011">
    <property type="entry name" value="PROTEIN_KINASE_DOM"/>
    <property type="match status" value="1"/>
</dbReference>
<comment type="catalytic activity">
    <reaction evidence="12">
        <text>L-seryl-[protein] + ATP = O-phospho-L-seryl-[protein] + ADP + H(+)</text>
        <dbReference type="Rhea" id="RHEA:17989"/>
        <dbReference type="Rhea" id="RHEA-COMP:9863"/>
        <dbReference type="Rhea" id="RHEA-COMP:11604"/>
        <dbReference type="ChEBI" id="CHEBI:15378"/>
        <dbReference type="ChEBI" id="CHEBI:29999"/>
        <dbReference type="ChEBI" id="CHEBI:30616"/>
        <dbReference type="ChEBI" id="CHEBI:83421"/>
        <dbReference type="ChEBI" id="CHEBI:456216"/>
        <dbReference type="EC" id="2.7.11.1"/>
    </reaction>
</comment>
<evidence type="ECO:0000313" key="16">
    <source>
        <dbReference type="Ensembl" id="ENSCMIP00000012529.1"/>
    </source>
</evidence>
<keyword evidence="3" id="KW-0808">Transferase</keyword>
<evidence type="ECO:0000256" key="10">
    <source>
        <dbReference type="ARBA" id="ARBA00037982"/>
    </source>
</evidence>
<evidence type="ECO:0000256" key="2">
    <source>
        <dbReference type="ARBA" id="ARBA00022527"/>
    </source>
</evidence>
<dbReference type="GO" id="GO:0005634">
    <property type="term" value="C:nucleus"/>
    <property type="evidence" value="ECO:0007669"/>
    <property type="project" value="TreeGrafter"/>
</dbReference>
<evidence type="ECO:0000256" key="4">
    <source>
        <dbReference type="ARBA" id="ARBA00022723"/>
    </source>
</evidence>
<keyword evidence="6" id="KW-0418">Kinase</keyword>
<dbReference type="InterPro" id="IPR011009">
    <property type="entry name" value="Kinase-like_dom_sf"/>
</dbReference>
<comment type="catalytic activity">
    <reaction evidence="11">
        <text>L-threonyl-[protein] + ATP = O-phospho-L-threonyl-[protein] + ADP + H(+)</text>
        <dbReference type="Rhea" id="RHEA:46608"/>
        <dbReference type="Rhea" id="RHEA-COMP:11060"/>
        <dbReference type="Rhea" id="RHEA-COMP:11605"/>
        <dbReference type="ChEBI" id="CHEBI:15378"/>
        <dbReference type="ChEBI" id="CHEBI:30013"/>
        <dbReference type="ChEBI" id="CHEBI:30616"/>
        <dbReference type="ChEBI" id="CHEBI:61977"/>
        <dbReference type="ChEBI" id="CHEBI:456216"/>
        <dbReference type="EC" id="2.7.11.1"/>
    </reaction>
</comment>
<dbReference type="SMART" id="SM00220">
    <property type="entry name" value="S_TKc"/>
    <property type="match status" value="1"/>
</dbReference>
<keyword evidence="17" id="KW-1185">Reference proteome</keyword>
<dbReference type="Ensembl" id="ENSCMIT00000012817.1">
    <property type="protein sequence ID" value="ENSCMIP00000012529.1"/>
    <property type="gene ID" value="ENSCMIG00000006359.1"/>
</dbReference>
<evidence type="ECO:0000256" key="7">
    <source>
        <dbReference type="ARBA" id="ARBA00022840"/>
    </source>
</evidence>
<evidence type="ECO:0000256" key="8">
    <source>
        <dbReference type="ARBA" id="ARBA00022842"/>
    </source>
</evidence>
<reference evidence="16" key="5">
    <citation type="submission" date="2025-09" db="UniProtKB">
        <authorList>
            <consortium name="Ensembl"/>
        </authorList>
    </citation>
    <scope>IDENTIFICATION</scope>
</reference>
<evidence type="ECO:0000256" key="3">
    <source>
        <dbReference type="ARBA" id="ARBA00022679"/>
    </source>
</evidence>
<evidence type="ECO:0000259" key="15">
    <source>
        <dbReference type="PROSITE" id="PS50011"/>
    </source>
</evidence>
<keyword evidence="9" id="KW-0131">Cell cycle</keyword>
<reference evidence="17" key="3">
    <citation type="journal article" date="2014" name="Nature">
        <title>Elephant shark genome provides unique insights into gnathostome evolution.</title>
        <authorList>
            <consortium name="International Elephant Shark Genome Sequencing Consortium"/>
            <person name="Venkatesh B."/>
            <person name="Lee A.P."/>
            <person name="Ravi V."/>
            <person name="Maurya A.K."/>
            <person name="Lian M.M."/>
            <person name="Swann J.B."/>
            <person name="Ohta Y."/>
            <person name="Flajnik M.F."/>
            <person name="Sutoh Y."/>
            <person name="Kasahara M."/>
            <person name="Hoon S."/>
            <person name="Gangu V."/>
            <person name="Roy S.W."/>
            <person name="Irimia M."/>
            <person name="Korzh V."/>
            <person name="Kondrychyn I."/>
            <person name="Lim Z.W."/>
            <person name="Tay B.H."/>
            <person name="Tohari S."/>
            <person name="Kong K.W."/>
            <person name="Ho S."/>
            <person name="Lorente-Galdos B."/>
            <person name="Quilez J."/>
            <person name="Marques-Bonet T."/>
            <person name="Raney B.J."/>
            <person name="Ingham P.W."/>
            <person name="Tay A."/>
            <person name="Hillier L.W."/>
            <person name="Minx P."/>
            <person name="Boehm T."/>
            <person name="Wilson R.K."/>
            <person name="Brenner S."/>
            <person name="Warren W.C."/>
        </authorList>
    </citation>
    <scope>NUCLEOTIDE SEQUENCE [LARGE SCALE GENOMIC DNA]</scope>
</reference>
<keyword evidence="4" id="KW-0479">Metal-binding</keyword>
<dbReference type="GO" id="GO:0046872">
    <property type="term" value="F:metal ion binding"/>
    <property type="evidence" value="ECO:0007669"/>
    <property type="project" value="UniProtKB-KW"/>
</dbReference>
<feature type="domain" description="Protein kinase" evidence="15">
    <location>
        <begin position="95"/>
        <end position="362"/>
    </location>
</feature>
<evidence type="ECO:0000256" key="5">
    <source>
        <dbReference type="ARBA" id="ARBA00022741"/>
    </source>
</evidence>
<dbReference type="Gene3D" id="1.10.510.10">
    <property type="entry name" value="Transferase(Phosphotransferase) domain 1"/>
    <property type="match status" value="1"/>
</dbReference>
<dbReference type="FunFam" id="3.30.200.20:FF:000280">
    <property type="entry name" value="membrane-associated tyrosine- and threonine-specific cdc2-inhibitory kinase"/>
    <property type="match status" value="1"/>
</dbReference>
<name>A0A4W3HTT2_CALMI</name>
<dbReference type="PROSITE" id="PS00108">
    <property type="entry name" value="PROTEIN_KINASE_ST"/>
    <property type="match status" value="1"/>
</dbReference>
<dbReference type="GO" id="GO:0005737">
    <property type="term" value="C:cytoplasm"/>
    <property type="evidence" value="ECO:0007669"/>
    <property type="project" value="TreeGrafter"/>
</dbReference>
<dbReference type="GO" id="GO:0005524">
    <property type="term" value="F:ATP binding"/>
    <property type="evidence" value="ECO:0007669"/>
    <property type="project" value="UniProtKB-UniRule"/>
</dbReference>
<dbReference type="PANTHER" id="PTHR11042:SF183">
    <property type="entry name" value="MEMBRANE-ASSOCIATED TYROSINE- AND THREONINE-SPECIFIC CDC2-INHIBITORY KINASE"/>
    <property type="match status" value="1"/>
</dbReference>
<dbReference type="PROSITE" id="PS00107">
    <property type="entry name" value="PROTEIN_KINASE_ATP"/>
    <property type="match status" value="1"/>
</dbReference>
<feature type="compositionally biased region" description="Basic and acidic residues" evidence="14">
    <location>
        <begin position="1"/>
        <end position="10"/>
    </location>
</feature>
<dbReference type="STRING" id="7868.ENSCMIP00000012529"/>
<evidence type="ECO:0000256" key="9">
    <source>
        <dbReference type="ARBA" id="ARBA00023306"/>
    </source>
</evidence>
<dbReference type="SUPFAM" id="SSF56112">
    <property type="entry name" value="Protein kinase-like (PK-like)"/>
    <property type="match status" value="1"/>
</dbReference>
<feature type="region of interest" description="Disordered" evidence="14">
    <location>
        <begin position="1"/>
        <end position="23"/>
    </location>
</feature>
<dbReference type="GO" id="GO:0004674">
    <property type="term" value="F:protein serine/threonine kinase activity"/>
    <property type="evidence" value="ECO:0007669"/>
    <property type="project" value="UniProtKB-KW"/>
</dbReference>
<dbReference type="Gene3D" id="3.30.200.20">
    <property type="entry name" value="Phosphorylase Kinase, domain 1"/>
    <property type="match status" value="1"/>
</dbReference>
<dbReference type="GO" id="GO:0051321">
    <property type="term" value="P:meiotic cell cycle"/>
    <property type="evidence" value="ECO:0007669"/>
    <property type="project" value="TreeGrafter"/>
</dbReference>
<dbReference type="InParanoid" id="A0A4W3HTT2"/>
<organism evidence="16 17">
    <name type="scientific">Callorhinchus milii</name>
    <name type="common">Ghost shark</name>
    <dbReference type="NCBI Taxonomy" id="7868"/>
    <lineage>
        <taxon>Eukaryota</taxon>
        <taxon>Metazoa</taxon>
        <taxon>Chordata</taxon>
        <taxon>Craniata</taxon>
        <taxon>Vertebrata</taxon>
        <taxon>Chondrichthyes</taxon>
        <taxon>Holocephali</taxon>
        <taxon>Chimaeriformes</taxon>
        <taxon>Callorhinchidae</taxon>
        <taxon>Callorhinchus</taxon>
    </lineage>
</organism>
<keyword evidence="2" id="KW-0723">Serine/threonine-protein kinase</keyword>
<dbReference type="Pfam" id="PF00069">
    <property type="entry name" value="Pkinase"/>
    <property type="match status" value="1"/>
</dbReference>
<comment type="similarity">
    <text evidence="10">Belongs to the protein kinase superfamily. Ser/Thr protein kinase family. GCN2 subfamily.</text>
</comment>
<dbReference type="PANTHER" id="PTHR11042">
    <property type="entry name" value="EUKARYOTIC TRANSLATION INITIATION FACTOR 2-ALPHA KINASE EIF2-ALPHA KINASE -RELATED"/>
    <property type="match status" value="1"/>
</dbReference>
<keyword evidence="7 13" id="KW-0067">ATP-binding</keyword>
<evidence type="ECO:0000256" key="13">
    <source>
        <dbReference type="PROSITE-ProRule" id="PRU10141"/>
    </source>
</evidence>
<evidence type="ECO:0000256" key="6">
    <source>
        <dbReference type="ARBA" id="ARBA00022777"/>
    </source>
</evidence>